<dbReference type="Gene3D" id="2.40.170.20">
    <property type="entry name" value="TonB-dependent receptor, beta-barrel domain"/>
    <property type="match status" value="1"/>
</dbReference>
<feature type="domain" description="TonB-dependent receptor plug" evidence="14">
    <location>
        <begin position="43"/>
        <end position="147"/>
    </location>
</feature>
<dbReference type="InterPro" id="IPR036942">
    <property type="entry name" value="Beta-barrel_TonB_sf"/>
</dbReference>
<evidence type="ECO:0000256" key="6">
    <source>
        <dbReference type="ARBA" id="ARBA00023065"/>
    </source>
</evidence>
<dbReference type="Proteomes" id="UP001222275">
    <property type="component" value="Chromosome"/>
</dbReference>
<gene>
    <name evidence="15" type="ORF">NR989_04720</name>
</gene>
<reference evidence="15 16" key="1">
    <citation type="submission" date="2022-06" db="EMBL/GenBank/DDBJ databases">
        <title>Thiomicrohabdus sp. nov, an obligately chemolithoautotrophic, sulfur-oxidizing bacterium isolated from beach of Guanyin Mountain. Amoy.</title>
        <authorList>
            <person name="Zhu H."/>
        </authorList>
    </citation>
    <scope>NUCLEOTIDE SEQUENCE [LARGE SCALE GENOMIC DNA]</scope>
    <source>
        <strain evidence="15 16">XGS-01</strain>
    </source>
</reference>
<feature type="signal peptide" evidence="12">
    <location>
        <begin position="1"/>
        <end position="23"/>
    </location>
</feature>
<keyword evidence="2 10" id="KW-0813">Transport</keyword>
<dbReference type="InterPro" id="IPR039426">
    <property type="entry name" value="TonB-dep_rcpt-like"/>
</dbReference>
<dbReference type="SUPFAM" id="SSF56935">
    <property type="entry name" value="Porins"/>
    <property type="match status" value="1"/>
</dbReference>
<evidence type="ECO:0000256" key="4">
    <source>
        <dbReference type="ARBA" id="ARBA00022692"/>
    </source>
</evidence>
<evidence type="ECO:0000259" key="13">
    <source>
        <dbReference type="Pfam" id="PF00593"/>
    </source>
</evidence>
<evidence type="ECO:0000259" key="14">
    <source>
        <dbReference type="Pfam" id="PF07715"/>
    </source>
</evidence>
<evidence type="ECO:0000256" key="11">
    <source>
        <dbReference type="RuleBase" id="RU003357"/>
    </source>
</evidence>
<keyword evidence="16" id="KW-1185">Reference proteome</keyword>
<dbReference type="InterPro" id="IPR012910">
    <property type="entry name" value="Plug_dom"/>
</dbReference>
<dbReference type="RefSeq" id="WP_275595818.1">
    <property type="nucleotide sequence ID" value="NZ_CP102381.1"/>
</dbReference>
<keyword evidence="4 10" id="KW-0812">Transmembrane</keyword>
<evidence type="ECO:0000256" key="2">
    <source>
        <dbReference type="ARBA" id="ARBA00022448"/>
    </source>
</evidence>
<dbReference type="PROSITE" id="PS52016">
    <property type="entry name" value="TONB_DEPENDENT_REC_3"/>
    <property type="match status" value="1"/>
</dbReference>
<evidence type="ECO:0000256" key="12">
    <source>
        <dbReference type="SAM" id="SignalP"/>
    </source>
</evidence>
<dbReference type="Pfam" id="PF07715">
    <property type="entry name" value="Plug"/>
    <property type="match status" value="1"/>
</dbReference>
<evidence type="ECO:0000256" key="3">
    <source>
        <dbReference type="ARBA" id="ARBA00022452"/>
    </source>
</evidence>
<keyword evidence="7 11" id="KW-0798">TonB box</keyword>
<proteinExistence type="inferred from homology"/>
<name>A0ABY8CC35_9GAMM</name>
<feature type="chain" id="PRO_5045623064" evidence="12">
    <location>
        <begin position="24"/>
        <end position="603"/>
    </location>
</feature>
<dbReference type="InterPro" id="IPR000531">
    <property type="entry name" value="Beta-barrel_TonB"/>
</dbReference>
<evidence type="ECO:0000256" key="8">
    <source>
        <dbReference type="ARBA" id="ARBA00023136"/>
    </source>
</evidence>
<evidence type="ECO:0000313" key="15">
    <source>
        <dbReference type="EMBL" id="WEJ63561.1"/>
    </source>
</evidence>
<feature type="domain" description="TonB-dependent receptor-like beta-barrel" evidence="13">
    <location>
        <begin position="183"/>
        <end position="564"/>
    </location>
</feature>
<evidence type="ECO:0000256" key="7">
    <source>
        <dbReference type="ARBA" id="ARBA00023077"/>
    </source>
</evidence>
<organism evidence="15 16">
    <name type="scientific">Thiomicrorhabdus lithotrophica</name>
    <dbReference type="NCBI Taxonomy" id="2949997"/>
    <lineage>
        <taxon>Bacteria</taxon>
        <taxon>Pseudomonadati</taxon>
        <taxon>Pseudomonadota</taxon>
        <taxon>Gammaproteobacteria</taxon>
        <taxon>Thiotrichales</taxon>
        <taxon>Piscirickettsiaceae</taxon>
        <taxon>Thiomicrorhabdus</taxon>
    </lineage>
</organism>
<comment type="similarity">
    <text evidence="10 11">Belongs to the TonB-dependent receptor family.</text>
</comment>
<evidence type="ECO:0000256" key="5">
    <source>
        <dbReference type="ARBA" id="ARBA00022729"/>
    </source>
</evidence>
<dbReference type="PANTHER" id="PTHR30069">
    <property type="entry name" value="TONB-DEPENDENT OUTER MEMBRANE RECEPTOR"/>
    <property type="match status" value="1"/>
</dbReference>
<evidence type="ECO:0000256" key="10">
    <source>
        <dbReference type="PROSITE-ProRule" id="PRU01360"/>
    </source>
</evidence>
<keyword evidence="5 12" id="KW-0732">Signal</keyword>
<keyword evidence="3 10" id="KW-1134">Transmembrane beta strand</keyword>
<protein>
    <submittedName>
        <fullName evidence="15">TonB-dependent receptor</fullName>
    </submittedName>
</protein>
<keyword evidence="6" id="KW-0406">Ion transport</keyword>
<keyword evidence="15" id="KW-0675">Receptor</keyword>
<accession>A0ABY8CC35</accession>
<evidence type="ECO:0000256" key="1">
    <source>
        <dbReference type="ARBA" id="ARBA00004571"/>
    </source>
</evidence>
<keyword evidence="8 10" id="KW-0472">Membrane</keyword>
<dbReference type="Gene3D" id="2.170.130.10">
    <property type="entry name" value="TonB-dependent receptor, plug domain"/>
    <property type="match status" value="1"/>
</dbReference>
<dbReference type="PANTHER" id="PTHR30069:SF53">
    <property type="entry name" value="COLICIN I RECEPTOR-RELATED"/>
    <property type="match status" value="1"/>
</dbReference>
<dbReference type="InterPro" id="IPR037066">
    <property type="entry name" value="Plug_dom_sf"/>
</dbReference>
<dbReference type="EMBL" id="CP102381">
    <property type="protein sequence ID" value="WEJ63561.1"/>
    <property type="molecule type" value="Genomic_DNA"/>
</dbReference>
<comment type="subcellular location">
    <subcellularLocation>
        <location evidence="1 10">Cell outer membrane</location>
        <topology evidence="1 10">Multi-pass membrane protein</topology>
    </subcellularLocation>
</comment>
<evidence type="ECO:0000313" key="16">
    <source>
        <dbReference type="Proteomes" id="UP001222275"/>
    </source>
</evidence>
<evidence type="ECO:0000256" key="9">
    <source>
        <dbReference type="ARBA" id="ARBA00023237"/>
    </source>
</evidence>
<keyword evidence="9 10" id="KW-0998">Cell outer membrane</keyword>
<sequence length="603" mass="66122">MKLSKLSSALLLAITSSSQTVFATELNDIIVSANHIDMSAHAVTADSTIITAEEIAENHYRTLDDALKQIPGISVLRNGGLGNVTSIIMRGQSNKDVLILVNGIEMNNTMGTGGALISHLLISDIERIEVLKGAQSGIWGANASAGVINIITKKASTGTQGNVNIELGSNAYKKISASLSSATDEGDFALSFSNIDTDGFSSVKVYKTNVNDFESDAFTQTDFSLDMGINLNDTHRIEVLVKNANSTANYDYASNPDQVASVDYQNVMKRLQYLYKQDNLNTKLFITQNEISQYSDAVINSFGVKGGYNYQKNQSLAFIASNNQYENLGTGESYYNTGLGLTNTNQFNNNQLIITESLRSDSYNQFEDKVTGKLGIKNYFNQDVFISANYGTAYNAPTLFQLTYGATSNLNPEETQSFDLNLGAYGFDITYYQAATKNLISYGGLWPNDYYYNLTGTSRFEGIDASYQLFIESMETQLGLTYSLGTAKDDNNEWLARRAEQTIALNLSYEGFKDLTLKADTRYIGKMYDKANQQGANIGDYFVTDLSVNYQATPNLTVYANVLNAFDEDYTLAVATYQADGITPKNVYANGGRQLFVGIQGSL</sequence>
<dbReference type="Pfam" id="PF00593">
    <property type="entry name" value="TonB_dep_Rec_b-barrel"/>
    <property type="match status" value="1"/>
</dbReference>